<evidence type="ECO:0000313" key="4">
    <source>
        <dbReference type="Proteomes" id="UP001229355"/>
    </source>
</evidence>
<sequence>MRYRVCAALALAVALTVSGLLPADANAQMRTGKGEYYSGIQRKPWPSYLFFWITGQDNPATYGAAARKKAGAGKQPPKSSRSYPGQ</sequence>
<name>A0ABY8D891_9HYPH</name>
<evidence type="ECO:0000313" key="3">
    <source>
        <dbReference type="EMBL" id="WEX85877.1"/>
    </source>
</evidence>
<keyword evidence="4" id="KW-1185">Reference proteome</keyword>
<organism evidence="3 4">
    <name type="scientific">Sinorhizobium garamanticum</name>
    <dbReference type="NCBI Taxonomy" id="680247"/>
    <lineage>
        <taxon>Bacteria</taxon>
        <taxon>Pseudomonadati</taxon>
        <taxon>Pseudomonadota</taxon>
        <taxon>Alphaproteobacteria</taxon>
        <taxon>Hyphomicrobiales</taxon>
        <taxon>Rhizobiaceae</taxon>
        <taxon>Sinorhizobium/Ensifer group</taxon>
        <taxon>Sinorhizobium</taxon>
    </lineage>
</organism>
<feature type="chain" id="PRO_5046959305" evidence="2">
    <location>
        <begin position="24"/>
        <end position="86"/>
    </location>
</feature>
<proteinExistence type="predicted"/>
<dbReference type="Proteomes" id="UP001229355">
    <property type="component" value="Chromosome 1"/>
</dbReference>
<feature type="signal peptide" evidence="2">
    <location>
        <begin position="1"/>
        <end position="23"/>
    </location>
</feature>
<evidence type="ECO:0000256" key="1">
    <source>
        <dbReference type="SAM" id="MobiDB-lite"/>
    </source>
</evidence>
<protein>
    <submittedName>
        <fullName evidence="3">Uncharacterized protein</fullName>
    </submittedName>
</protein>
<evidence type="ECO:0000256" key="2">
    <source>
        <dbReference type="SAM" id="SignalP"/>
    </source>
</evidence>
<keyword evidence="2" id="KW-0732">Signal</keyword>
<dbReference type="EMBL" id="CP120373">
    <property type="protein sequence ID" value="WEX85877.1"/>
    <property type="molecule type" value="Genomic_DNA"/>
</dbReference>
<reference evidence="3 4" key="1">
    <citation type="submission" date="2023-03" db="EMBL/GenBank/DDBJ databases">
        <authorList>
            <person name="Kaur S."/>
            <person name="Espinosa-Saiz D."/>
            <person name="Velazquez E."/>
            <person name="Menendez E."/>
            <person name="diCenzo G.C."/>
        </authorList>
    </citation>
    <scope>NUCLEOTIDE SEQUENCE [LARGE SCALE GENOMIC DNA]</scope>
    <source>
        <strain evidence="3 4">LMG 24692</strain>
    </source>
</reference>
<feature type="compositionally biased region" description="Polar residues" evidence="1">
    <location>
        <begin position="77"/>
        <end position="86"/>
    </location>
</feature>
<dbReference type="RefSeq" id="WP_280657960.1">
    <property type="nucleotide sequence ID" value="NZ_CP120373.1"/>
</dbReference>
<accession>A0ABY8D891</accession>
<gene>
    <name evidence="3" type="ORF">PZN02_002113</name>
</gene>
<feature type="region of interest" description="Disordered" evidence="1">
    <location>
        <begin position="64"/>
        <end position="86"/>
    </location>
</feature>